<sequence>MPQQQRRRQQSVVSSVVSRLGFALMHALTLPYYRFFRQDTLLPILAIAKAIDVRRDEEEIRSMVARWRARKLYELHYIQIAVSRSD</sequence>
<dbReference type="EMBL" id="JAQQWN010000004">
    <property type="protein sequence ID" value="KAK8088569.1"/>
    <property type="molecule type" value="Genomic_DNA"/>
</dbReference>
<comment type="caution">
    <text evidence="1">The sequence shown here is derived from an EMBL/GenBank/DDBJ whole genome shotgun (WGS) entry which is preliminary data.</text>
</comment>
<reference evidence="1 2" key="1">
    <citation type="submission" date="2023-01" db="EMBL/GenBank/DDBJ databases">
        <title>Analysis of 21 Apiospora genomes using comparative genomics revels a genus with tremendous synthesis potential of carbohydrate active enzymes and secondary metabolites.</title>
        <authorList>
            <person name="Sorensen T."/>
        </authorList>
    </citation>
    <scope>NUCLEOTIDE SEQUENCE [LARGE SCALE GENOMIC DNA]</scope>
    <source>
        <strain evidence="1 2">CBS 114990</strain>
    </source>
</reference>
<gene>
    <name evidence="1" type="ORF">PG997_003530</name>
</gene>
<organism evidence="1 2">
    <name type="scientific">Apiospora hydei</name>
    <dbReference type="NCBI Taxonomy" id="1337664"/>
    <lineage>
        <taxon>Eukaryota</taxon>
        <taxon>Fungi</taxon>
        <taxon>Dikarya</taxon>
        <taxon>Ascomycota</taxon>
        <taxon>Pezizomycotina</taxon>
        <taxon>Sordariomycetes</taxon>
        <taxon>Xylariomycetidae</taxon>
        <taxon>Amphisphaeriales</taxon>
        <taxon>Apiosporaceae</taxon>
        <taxon>Apiospora</taxon>
    </lineage>
</organism>
<dbReference type="Proteomes" id="UP001433268">
    <property type="component" value="Unassembled WGS sequence"/>
</dbReference>
<accession>A0ABR1WZH4</accession>
<keyword evidence="2" id="KW-1185">Reference proteome</keyword>
<proteinExistence type="predicted"/>
<dbReference type="GeneID" id="92040905"/>
<dbReference type="RefSeq" id="XP_066671463.1">
    <property type="nucleotide sequence ID" value="XM_066807845.1"/>
</dbReference>
<evidence type="ECO:0000313" key="1">
    <source>
        <dbReference type="EMBL" id="KAK8088569.1"/>
    </source>
</evidence>
<protein>
    <submittedName>
        <fullName evidence="1">Uncharacterized protein</fullName>
    </submittedName>
</protein>
<name>A0ABR1WZH4_9PEZI</name>
<evidence type="ECO:0000313" key="2">
    <source>
        <dbReference type="Proteomes" id="UP001433268"/>
    </source>
</evidence>